<accession>A0A4Z0PEN7</accession>
<keyword evidence="2" id="KW-1185">Reference proteome</keyword>
<dbReference type="Proteomes" id="UP000298196">
    <property type="component" value="Unassembled WGS sequence"/>
</dbReference>
<comment type="caution">
    <text evidence="1">The sequence shown here is derived from an EMBL/GenBank/DDBJ whole genome shotgun (WGS) entry which is preliminary data.</text>
</comment>
<reference evidence="1 2" key="1">
    <citation type="submission" date="2018-03" db="EMBL/GenBank/DDBJ databases">
        <title>Non-Typhoidal Salmonella genome sequencing and assembly.</title>
        <authorList>
            <person name="Matchawe C."/>
        </authorList>
    </citation>
    <scope>NUCLEOTIDE SEQUENCE [LARGE SCALE GENOMIC DNA]</scope>
    <source>
        <strain evidence="1 2">22sa</strain>
    </source>
</reference>
<name>A0A4Z0PEN7_SALET</name>
<evidence type="ECO:0000313" key="1">
    <source>
        <dbReference type="EMBL" id="TGE11204.1"/>
    </source>
</evidence>
<dbReference type="EMBL" id="PYKI01000720">
    <property type="protein sequence ID" value="TGE11204.1"/>
    <property type="molecule type" value="Genomic_DNA"/>
</dbReference>
<feature type="non-terminal residue" evidence="1">
    <location>
        <position position="1"/>
    </location>
</feature>
<proteinExistence type="predicted"/>
<organism evidence="1 2">
    <name type="scientific">Salmonella enterica subsp. enterica serovar Poona</name>
    <dbReference type="NCBI Taxonomy" id="436295"/>
    <lineage>
        <taxon>Bacteria</taxon>
        <taxon>Pseudomonadati</taxon>
        <taxon>Pseudomonadota</taxon>
        <taxon>Gammaproteobacteria</taxon>
        <taxon>Enterobacterales</taxon>
        <taxon>Enterobacteriaceae</taxon>
        <taxon>Salmonella</taxon>
    </lineage>
</organism>
<protein>
    <submittedName>
        <fullName evidence="1">PTS ascorbate transporter subunit IIB</fullName>
    </submittedName>
</protein>
<sequence>GNNDVGRVRNMLYRAEFGPKLLEVSKEHFALDVK</sequence>
<gene>
    <name evidence="1" type="ORF">C9F07_06320</name>
</gene>
<dbReference type="AlphaFoldDB" id="A0A4Z0PEN7"/>
<evidence type="ECO:0000313" key="2">
    <source>
        <dbReference type="Proteomes" id="UP000298196"/>
    </source>
</evidence>